<dbReference type="PANTHER" id="PTHR34755">
    <property type="entry name" value="SERINE/ARGININE REPETITIVE MATRIX PROTEIN 3-RELATED"/>
    <property type="match status" value="1"/>
</dbReference>
<accession>W5M4T3</accession>
<feature type="compositionally biased region" description="Basic residues" evidence="1">
    <location>
        <begin position="567"/>
        <end position="582"/>
    </location>
</feature>
<dbReference type="HOGENOM" id="CLU_027803_0_0_1"/>
<reference evidence="3" key="3">
    <citation type="submission" date="2025-09" db="UniProtKB">
        <authorList>
            <consortium name="Ensembl"/>
        </authorList>
    </citation>
    <scope>IDENTIFICATION</scope>
</reference>
<feature type="compositionally biased region" description="Basic residues" evidence="1">
    <location>
        <begin position="396"/>
        <end position="410"/>
    </location>
</feature>
<dbReference type="Ensembl" id="ENSLOCT00000003398.1">
    <property type="protein sequence ID" value="ENSLOCP00000003391.1"/>
    <property type="gene ID" value="ENSLOCG00000002879.1"/>
</dbReference>
<evidence type="ECO:0000313" key="4">
    <source>
        <dbReference type="Proteomes" id="UP000018468"/>
    </source>
</evidence>
<dbReference type="OMA" id="KCTEFEM"/>
<dbReference type="InterPro" id="IPR013170">
    <property type="entry name" value="mRNA_splic_Cwf21_dom"/>
</dbReference>
<dbReference type="InterPro" id="IPR029360">
    <property type="entry name" value="SRRM_C"/>
</dbReference>
<dbReference type="EMBL" id="AHAT01005661">
    <property type="status" value="NOT_ANNOTATED_CDS"/>
    <property type="molecule type" value="Genomic_DNA"/>
</dbReference>
<reference evidence="4" key="1">
    <citation type="submission" date="2011-12" db="EMBL/GenBank/DDBJ databases">
        <title>The Draft Genome of Lepisosteus oculatus.</title>
        <authorList>
            <consortium name="The Broad Institute Genome Assembly &amp; Analysis Group"/>
            <consortium name="Computational R&amp;D Group"/>
            <consortium name="and Sequencing Platform"/>
            <person name="Di Palma F."/>
            <person name="Alfoldi J."/>
            <person name="Johnson J."/>
            <person name="Berlin A."/>
            <person name="Gnerre S."/>
            <person name="Jaffe D."/>
            <person name="MacCallum I."/>
            <person name="Young S."/>
            <person name="Walker B.J."/>
            <person name="Lander E.S."/>
            <person name="Lindblad-Toh K."/>
        </authorList>
    </citation>
    <scope>NUCLEOTIDE SEQUENCE [LARGE SCALE GENOMIC DNA]</scope>
</reference>
<feature type="compositionally biased region" description="Basic residues" evidence="1">
    <location>
        <begin position="526"/>
        <end position="536"/>
    </location>
</feature>
<dbReference type="GeneTree" id="ENSGT00940000162625"/>
<feature type="region of interest" description="Disordered" evidence="1">
    <location>
        <begin position="160"/>
        <end position="667"/>
    </location>
</feature>
<feature type="region of interest" description="Disordered" evidence="1">
    <location>
        <begin position="1"/>
        <end position="48"/>
    </location>
</feature>
<proteinExistence type="predicted"/>
<feature type="compositionally biased region" description="Basic and acidic residues" evidence="1">
    <location>
        <begin position="331"/>
        <end position="343"/>
    </location>
</feature>
<dbReference type="Bgee" id="ENSLOCG00000002879">
    <property type="expression patterns" value="Expressed in camera-type eye and 2 other cell types or tissues"/>
</dbReference>
<dbReference type="AlphaFoldDB" id="W5M4T3"/>
<dbReference type="Pfam" id="PF08312">
    <property type="entry name" value="cwf21"/>
    <property type="match status" value="1"/>
</dbReference>
<dbReference type="Gene3D" id="6.10.140.420">
    <property type="match status" value="1"/>
</dbReference>
<feature type="compositionally biased region" description="Low complexity" evidence="1">
    <location>
        <begin position="652"/>
        <end position="667"/>
    </location>
</feature>
<dbReference type="EMBL" id="AHAT01005662">
    <property type="status" value="NOT_ANNOTATED_CDS"/>
    <property type="molecule type" value="Genomic_DNA"/>
</dbReference>
<feature type="compositionally biased region" description="Low complexity" evidence="1">
    <location>
        <begin position="490"/>
        <end position="500"/>
    </location>
</feature>
<sequence>REEAMYDGAKVPSPQESANGFSQPGASASWPKPEEEEARKAEPVLAKKAHREILDHERKRRVELKCMELQEMMEEQGYSEEEIRQKVGTFRQMLMEKEGVITREDPHGCPMAGGHVLKIVPQFTSGCVDRGCEEPREDLQLGEDYEEEYDCHGEYYERDSIGQEDYRMKRKCSSSSSPPPKKRKKKKSGRRRRKARSKFGLWSVSSFDSSSPPRKEKKKKSGKKHKRDRSASGSRKKRRYRSGSPKNKHKDKNKQRKRSPPDSPSRRSYHRGSCCSSRSASLSSTGSLLKSPSRTNCQHRADGHKVCCSPSSRSVSPSPGHASPSALWHNGHRDGTKNGKDSEANNPPGEKSHVGPRITQRQCVLCPKTHTSPVPSSSPNSNNPKSEPQGALLHGGHNRKQKERPRRGKSKPTPASPSVQASASPEPKEAKAKTVSRSPSRLLATPGEARAGDERYQGRQRSRSASVCKRVSRQRVTSTAPHSPKHTGCSSDSGHSQHSQSLRDKSTQPRNLRQRSSSWGSSRSGSRSRSRTRPGRSRTPSPHSRQNTSREKDSEGRSHHTDTESRARRRSRSYSPIRKRRRDSPSFMEPRRITSARKRPIPYYRPSPSSPSSLSSYSTSTRSRSRSYSSYSSYSRSRTPSRSRSRSRSPSRNHSCSSRSSSESHGF</sequence>
<evidence type="ECO:0000259" key="2">
    <source>
        <dbReference type="SMART" id="SM01115"/>
    </source>
</evidence>
<feature type="compositionally biased region" description="Low complexity" evidence="1">
    <location>
        <begin position="515"/>
        <end position="525"/>
    </location>
</feature>
<feature type="compositionally biased region" description="Low complexity" evidence="1">
    <location>
        <begin position="271"/>
        <end position="294"/>
    </location>
</feature>
<feature type="domain" description="CWF21" evidence="2">
    <location>
        <begin position="54"/>
        <end position="99"/>
    </location>
</feature>
<dbReference type="STRING" id="7918.ENSLOCP00000003391"/>
<evidence type="ECO:0000313" key="3">
    <source>
        <dbReference type="Ensembl" id="ENSLOCP00000003391.1"/>
    </source>
</evidence>
<name>W5M4T3_LEPOC</name>
<feature type="compositionally biased region" description="Polar residues" evidence="1">
    <location>
        <begin position="14"/>
        <end position="26"/>
    </location>
</feature>
<feature type="compositionally biased region" description="Low complexity" evidence="1">
    <location>
        <begin position="203"/>
        <end position="212"/>
    </location>
</feature>
<protein>
    <submittedName>
        <fullName evidence="3">Serine/arginine repetitive matrix 3</fullName>
    </submittedName>
</protein>
<reference evidence="3" key="2">
    <citation type="submission" date="2025-08" db="UniProtKB">
        <authorList>
            <consortium name="Ensembl"/>
        </authorList>
    </citation>
    <scope>IDENTIFICATION</scope>
</reference>
<dbReference type="eggNOG" id="KOG1869">
    <property type="taxonomic scope" value="Eukaryota"/>
</dbReference>
<dbReference type="Pfam" id="PF15230">
    <property type="entry name" value="SRRM_C"/>
    <property type="match status" value="1"/>
</dbReference>
<dbReference type="InParanoid" id="W5M4T3"/>
<dbReference type="SMART" id="SM01115">
    <property type="entry name" value="cwf21"/>
    <property type="match status" value="1"/>
</dbReference>
<dbReference type="Proteomes" id="UP000018468">
    <property type="component" value="Linkage group LG22"/>
</dbReference>
<dbReference type="InterPro" id="IPR047489">
    <property type="entry name" value="SRRM3_cwf21"/>
</dbReference>
<dbReference type="CDD" id="cd21376">
    <property type="entry name" value="cwf21_SRRM3"/>
    <property type="match status" value="1"/>
</dbReference>
<feature type="compositionally biased region" description="Low complexity" evidence="1">
    <location>
        <begin position="372"/>
        <end position="388"/>
    </location>
</feature>
<dbReference type="GO" id="GO:0003729">
    <property type="term" value="F:mRNA binding"/>
    <property type="evidence" value="ECO:0000318"/>
    <property type="project" value="GO_Central"/>
</dbReference>
<dbReference type="EMBL" id="AHAT01005660">
    <property type="status" value="NOT_ANNOTATED_CDS"/>
    <property type="molecule type" value="Genomic_DNA"/>
</dbReference>
<evidence type="ECO:0000256" key="1">
    <source>
        <dbReference type="SAM" id="MobiDB-lite"/>
    </source>
</evidence>
<feature type="compositionally biased region" description="Basic residues" evidence="1">
    <location>
        <begin position="215"/>
        <end position="258"/>
    </location>
</feature>
<keyword evidence="4" id="KW-1185">Reference proteome</keyword>
<organism evidence="3 4">
    <name type="scientific">Lepisosteus oculatus</name>
    <name type="common">Spotted gar</name>
    <dbReference type="NCBI Taxonomy" id="7918"/>
    <lineage>
        <taxon>Eukaryota</taxon>
        <taxon>Metazoa</taxon>
        <taxon>Chordata</taxon>
        <taxon>Craniata</taxon>
        <taxon>Vertebrata</taxon>
        <taxon>Euteleostomi</taxon>
        <taxon>Actinopterygii</taxon>
        <taxon>Neopterygii</taxon>
        <taxon>Holostei</taxon>
        <taxon>Semionotiformes</taxon>
        <taxon>Lepisosteidae</taxon>
        <taxon>Lepisosteus</taxon>
    </lineage>
</organism>
<feature type="compositionally biased region" description="Low complexity" evidence="1">
    <location>
        <begin position="412"/>
        <end position="425"/>
    </location>
</feature>
<feature type="compositionally biased region" description="Basic and acidic residues" evidence="1">
    <location>
        <begin position="548"/>
        <end position="566"/>
    </location>
</feature>
<feature type="compositionally biased region" description="Low complexity" evidence="1">
    <location>
        <begin position="610"/>
        <end position="638"/>
    </location>
</feature>
<dbReference type="PANTHER" id="PTHR34755:SF2">
    <property type="entry name" value="SERINE_ARGININE REPETITIVE MATRIX PROTEIN 3"/>
    <property type="match status" value="1"/>
</dbReference>
<dbReference type="InterPro" id="IPR052109">
    <property type="entry name" value="SRRM_Domain-Containing"/>
</dbReference>
<feature type="compositionally biased region" description="Low complexity" evidence="1">
    <location>
        <begin position="309"/>
        <end position="319"/>
    </location>
</feature>
<feature type="compositionally biased region" description="Basic residues" evidence="1">
    <location>
        <begin position="639"/>
        <end position="651"/>
    </location>
</feature>
<dbReference type="GO" id="GO:0005634">
    <property type="term" value="C:nucleus"/>
    <property type="evidence" value="ECO:0007669"/>
    <property type="project" value="UniProtKB-ARBA"/>
</dbReference>
<feature type="compositionally biased region" description="Basic residues" evidence="1">
    <location>
        <begin position="180"/>
        <end position="197"/>
    </location>
</feature>